<evidence type="ECO:0000313" key="5">
    <source>
        <dbReference type="Proteomes" id="UP000326924"/>
    </source>
</evidence>
<dbReference type="InterPro" id="IPR002168">
    <property type="entry name" value="Lipase_GDXG_HIS_AS"/>
</dbReference>
<evidence type="ECO:0000259" key="3">
    <source>
        <dbReference type="Pfam" id="PF07859"/>
    </source>
</evidence>
<dbReference type="InterPro" id="IPR029058">
    <property type="entry name" value="AB_hydrolase_fold"/>
</dbReference>
<dbReference type="InterPro" id="IPR050300">
    <property type="entry name" value="GDXG_lipolytic_enzyme"/>
</dbReference>
<dbReference type="GO" id="GO:0016787">
    <property type="term" value="F:hydrolase activity"/>
    <property type="evidence" value="ECO:0007669"/>
    <property type="project" value="UniProtKB-KW"/>
</dbReference>
<dbReference type="Gene3D" id="3.40.50.1820">
    <property type="entry name" value="alpha/beta hydrolase"/>
    <property type="match status" value="1"/>
</dbReference>
<organism evidence="4 5">
    <name type="scientific">Sphaerosporella brunnea</name>
    <dbReference type="NCBI Taxonomy" id="1250544"/>
    <lineage>
        <taxon>Eukaryota</taxon>
        <taxon>Fungi</taxon>
        <taxon>Dikarya</taxon>
        <taxon>Ascomycota</taxon>
        <taxon>Pezizomycotina</taxon>
        <taxon>Pezizomycetes</taxon>
        <taxon>Pezizales</taxon>
        <taxon>Pyronemataceae</taxon>
        <taxon>Sphaerosporella</taxon>
    </lineage>
</organism>
<evidence type="ECO:0000313" key="4">
    <source>
        <dbReference type="EMBL" id="KAA8912977.1"/>
    </source>
</evidence>
<feature type="domain" description="Alpha/beta hydrolase fold-3" evidence="3">
    <location>
        <begin position="338"/>
        <end position="408"/>
    </location>
</feature>
<dbReference type="OrthoDB" id="5354320at2759"/>
<dbReference type="PANTHER" id="PTHR48081:SF25">
    <property type="entry name" value="PUTATIVE (AFU_ORTHOLOGUE AFUA_3G11560)-RELATED"/>
    <property type="match status" value="1"/>
</dbReference>
<comment type="caution">
    <text evidence="4">The sequence shown here is derived from an EMBL/GenBank/DDBJ whole genome shotgun (WGS) entry which is preliminary data.</text>
</comment>
<dbReference type="Proteomes" id="UP000326924">
    <property type="component" value="Unassembled WGS sequence"/>
</dbReference>
<dbReference type="InterPro" id="IPR013094">
    <property type="entry name" value="AB_hydrolase_3"/>
</dbReference>
<dbReference type="AlphaFoldDB" id="A0A5J5F7E8"/>
<feature type="domain" description="Alpha/beta hydrolase fold-3" evidence="3">
    <location>
        <begin position="161"/>
        <end position="255"/>
    </location>
</feature>
<reference evidence="4 5" key="1">
    <citation type="submission" date="2019-09" db="EMBL/GenBank/DDBJ databases">
        <title>Draft genome of the ectomycorrhizal ascomycete Sphaerosporella brunnea.</title>
        <authorList>
            <consortium name="DOE Joint Genome Institute"/>
            <person name="Benucci G.M."/>
            <person name="Marozzi G."/>
            <person name="Antonielli L."/>
            <person name="Sanchez S."/>
            <person name="Marco P."/>
            <person name="Wang X."/>
            <person name="Falini L.B."/>
            <person name="Barry K."/>
            <person name="Haridas S."/>
            <person name="Lipzen A."/>
            <person name="Labutti K."/>
            <person name="Grigoriev I.V."/>
            <person name="Murat C."/>
            <person name="Martin F."/>
            <person name="Albertini E."/>
            <person name="Donnini D."/>
            <person name="Bonito G."/>
        </authorList>
    </citation>
    <scope>NUCLEOTIDE SEQUENCE [LARGE SCALE GENOMIC DNA]</scope>
    <source>
        <strain evidence="4 5">Sb_GMNB300</strain>
    </source>
</reference>
<sequence>MAGVGRDTSKTAMLKLVLPHVPHLLLRSSAHLLRLSSTSQYWDFKSTLTVEFIRSMLATPANPPVPIEKHQRHTTKPTPVAANTWCVPINYSPSEDFDGEARIRDAIVALGGEEDAILVTPAAELSGEWISYRSSPLPSNTPNVPDYPALLANTEEKEAVVLYLHGGAYCLCDPHTHRPAVARLCKSTKTRAFVPRYRLAPQSAFPGPLLDALVSYLFLLYPPPGSLHDPIPAEKIVFAGDSAGGNLSLSLLLLTQYFKRAGIPVSWYGRSVSVPLPAGVAGSSAWCEISRCFGSLASFPQGSEDTCQPSDYLPCAVESAKVGFAESPGWNEQLRKEKGMTQLYAPDKLMAHPLVSPLLSETWDKEVPVYLSIGDERLRDSNLFLAHRLLEAGVPTRFEWYEGMPHVFPAILMHTEAARQAWEGMAGFVCHATGVETKSAQEMWGAWKWHPKTLQRTAVEAEELKCYDLEFHQVREMVRTAIVRFRELFKEAQEGRRVAERVGAVEGAARARI</sequence>
<dbReference type="EMBL" id="VXIS01000018">
    <property type="protein sequence ID" value="KAA8912977.1"/>
    <property type="molecule type" value="Genomic_DNA"/>
</dbReference>
<evidence type="ECO:0000256" key="2">
    <source>
        <dbReference type="ARBA" id="ARBA00022801"/>
    </source>
</evidence>
<evidence type="ECO:0000256" key="1">
    <source>
        <dbReference type="ARBA" id="ARBA00010515"/>
    </source>
</evidence>
<dbReference type="PROSITE" id="PS01173">
    <property type="entry name" value="LIPASE_GDXG_HIS"/>
    <property type="match status" value="1"/>
</dbReference>
<keyword evidence="5" id="KW-1185">Reference proteome</keyword>
<name>A0A5J5F7E8_9PEZI</name>
<protein>
    <submittedName>
        <fullName evidence="4">Alpha/Beta hydrolase protein</fullName>
    </submittedName>
</protein>
<keyword evidence="2 4" id="KW-0378">Hydrolase</keyword>
<dbReference type="SUPFAM" id="SSF53474">
    <property type="entry name" value="alpha/beta-Hydrolases"/>
    <property type="match status" value="1"/>
</dbReference>
<comment type="similarity">
    <text evidence="1">Belongs to the 'GDXG' lipolytic enzyme family.</text>
</comment>
<accession>A0A5J5F7E8</accession>
<dbReference type="Pfam" id="PF07859">
    <property type="entry name" value="Abhydrolase_3"/>
    <property type="match status" value="2"/>
</dbReference>
<dbReference type="InParanoid" id="A0A5J5F7E8"/>
<dbReference type="PANTHER" id="PTHR48081">
    <property type="entry name" value="AB HYDROLASE SUPERFAMILY PROTEIN C4A8.06C"/>
    <property type="match status" value="1"/>
</dbReference>
<proteinExistence type="inferred from homology"/>
<gene>
    <name evidence="4" type="ORF">FN846DRAFT_202004</name>
</gene>